<dbReference type="PANTHER" id="PTHR43712:SF2">
    <property type="entry name" value="O-METHYLTRANSFERASE CICE"/>
    <property type="match status" value="1"/>
</dbReference>
<dbReference type="OrthoDB" id="9766840at2"/>
<evidence type="ECO:0000256" key="3">
    <source>
        <dbReference type="ARBA" id="ARBA00022691"/>
    </source>
</evidence>
<evidence type="ECO:0000313" key="6">
    <source>
        <dbReference type="Proteomes" id="UP000317977"/>
    </source>
</evidence>
<dbReference type="InterPro" id="IPR029063">
    <property type="entry name" value="SAM-dependent_MTases_sf"/>
</dbReference>
<dbReference type="PANTHER" id="PTHR43712">
    <property type="entry name" value="PUTATIVE (AFU_ORTHOLOGUE AFUA_4G14580)-RELATED"/>
    <property type="match status" value="1"/>
</dbReference>
<proteinExistence type="predicted"/>
<dbReference type="Gene3D" id="1.10.10.10">
    <property type="entry name" value="Winged helix-like DNA-binding domain superfamily/Winged helix DNA-binding domain"/>
    <property type="match status" value="1"/>
</dbReference>
<comment type="caution">
    <text evidence="5">The sequence shown here is derived from an EMBL/GenBank/DDBJ whole genome shotgun (WGS) entry which is preliminary data.</text>
</comment>
<keyword evidence="6" id="KW-1185">Reference proteome</keyword>
<evidence type="ECO:0000256" key="1">
    <source>
        <dbReference type="ARBA" id="ARBA00022603"/>
    </source>
</evidence>
<dbReference type="AlphaFoldDB" id="A0A5C6F2V5"/>
<dbReference type="EC" id="2.1.1.-" evidence="5"/>
<gene>
    <name evidence="5" type="primary">dnrK</name>
    <name evidence="5" type="ORF">Poly59_24370</name>
</gene>
<dbReference type="Pfam" id="PF00891">
    <property type="entry name" value="Methyltransf_2"/>
    <property type="match status" value="1"/>
</dbReference>
<dbReference type="SUPFAM" id="SSF53335">
    <property type="entry name" value="S-adenosyl-L-methionine-dependent methyltransferases"/>
    <property type="match status" value="1"/>
</dbReference>
<dbReference type="EMBL" id="SJPX01000002">
    <property type="protein sequence ID" value="TWU56133.1"/>
    <property type="molecule type" value="Genomic_DNA"/>
</dbReference>
<dbReference type="InterPro" id="IPR016461">
    <property type="entry name" value="COMT-like"/>
</dbReference>
<dbReference type="Gene3D" id="3.40.50.150">
    <property type="entry name" value="Vaccinia Virus protein VP39"/>
    <property type="match status" value="1"/>
</dbReference>
<organism evidence="5 6">
    <name type="scientific">Rubripirellula reticaptiva</name>
    <dbReference type="NCBI Taxonomy" id="2528013"/>
    <lineage>
        <taxon>Bacteria</taxon>
        <taxon>Pseudomonadati</taxon>
        <taxon>Planctomycetota</taxon>
        <taxon>Planctomycetia</taxon>
        <taxon>Pirellulales</taxon>
        <taxon>Pirellulaceae</taxon>
        <taxon>Rubripirellula</taxon>
    </lineage>
</organism>
<dbReference type="RefSeq" id="WP_146534180.1">
    <property type="nucleotide sequence ID" value="NZ_SJPX01000002.1"/>
</dbReference>
<keyword evidence="3" id="KW-0949">S-adenosyl-L-methionine</keyword>
<feature type="domain" description="O-methyltransferase C-terminal" evidence="4">
    <location>
        <begin position="130"/>
        <end position="327"/>
    </location>
</feature>
<keyword evidence="2 5" id="KW-0808">Transferase</keyword>
<evidence type="ECO:0000313" key="5">
    <source>
        <dbReference type="EMBL" id="TWU56133.1"/>
    </source>
</evidence>
<name>A0A5C6F2V5_9BACT</name>
<evidence type="ECO:0000259" key="4">
    <source>
        <dbReference type="Pfam" id="PF00891"/>
    </source>
</evidence>
<dbReference type="InterPro" id="IPR001077">
    <property type="entry name" value="COMT_C"/>
</dbReference>
<reference evidence="5 6" key="1">
    <citation type="submission" date="2019-02" db="EMBL/GenBank/DDBJ databases">
        <title>Deep-cultivation of Planctomycetes and their phenomic and genomic characterization uncovers novel biology.</title>
        <authorList>
            <person name="Wiegand S."/>
            <person name="Jogler M."/>
            <person name="Boedeker C."/>
            <person name="Pinto D."/>
            <person name="Vollmers J."/>
            <person name="Rivas-Marin E."/>
            <person name="Kohn T."/>
            <person name="Peeters S.H."/>
            <person name="Heuer A."/>
            <person name="Rast P."/>
            <person name="Oberbeckmann S."/>
            <person name="Bunk B."/>
            <person name="Jeske O."/>
            <person name="Meyerdierks A."/>
            <person name="Storesund J.E."/>
            <person name="Kallscheuer N."/>
            <person name="Luecker S."/>
            <person name="Lage O.M."/>
            <person name="Pohl T."/>
            <person name="Merkel B.J."/>
            <person name="Hornburger P."/>
            <person name="Mueller R.-W."/>
            <person name="Bruemmer F."/>
            <person name="Labrenz M."/>
            <person name="Spormann A.M."/>
            <person name="Op Den Camp H."/>
            <person name="Overmann J."/>
            <person name="Amann R."/>
            <person name="Jetten M.S.M."/>
            <person name="Mascher T."/>
            <person name="Medema M.H."/>
            <person name="Devos D.P."/>
            <person name="Kaster A.-K."/>
            <person name="Ovreas L."/>
            <person name="Rohde M."/>
            <person name="Galperin M.Y."/>
            <person name="Jogler C."/>
        </authorList>
    </citation>
    <scope>NUCLEOTIDE SEQUENCE [LARGE SCALE GENOMIC DNA]</scope>
    <source>
        <strain evidence="5 6">Poly59</strain>
    </source>
</reference>
<dbReference type="Proteomes" id="UP000317977">
    <property type="component" value="Unassembled WGS sequence"/>
</dbReference>
<dbReference type="PROSITE" id="PS51683">
    <property type="entry name" value="SAM_OMT_II"/>
    <property type="match status" value="1"/>
</dbReference>
<evidence type="ECO:0000256" key="2">
    <source>
        <dbReference type="ARBA" id="ARBA00022679"/>
    </source>
</evidence>
<dbReference type="GO" id="GO:0032259">
    <property type="term" value="P:methylation"/>
    <property type="evidence" value="ECO:0007669"/>
    <property type="project" value="UniProtKB-KW"/>
</dbReference>
<dbReference type="CDD" id="cd02440">
    <property type="entry name" value="AdoMet_MTases"/>
    <property type="match status" value="1"/>
</dbReference>
<protein>
    <submittedName>
        <fullName evidence="5">Carminomycin 4-O-methyltransferase</fullName>
        <ecNumber evidence="5">2.1.1.-</ecNumber>
    </submittedName>
</protein>
<dbReference type="GO" id="GO:0008171">
    <property type="term" value="F:O-methyltransferase activity"/>
    <property type="evidence" value="ECO:0007669"/>
    <property type="project" value="InterPro"/>
</dbReference>
<sequence>MTHPLAQSPSTSPTLLLRYRDRQYAADLIGAAILEFDLFSWLASNPGVDTKTLLGNFGIADRPGDVLLTLCRAMDLIETDANDCHVLTAMGREHLVASSPWFLGPYYKPIADSPILKDHLKVLRSGKPANWQAKNDGSDWHASMLKPEFARSFTDMMNCRGLSFGQALAKSLAPLVGSRKHLLDVGGGSGIYSATIVAALDQVKATVLEQPPVDKIVRQEIARHELENRVDVVSGDMFTDTWPSNVDMVLLSNVLHDWGFPEVTQLLQKTAATLSSGGLLIIHEAFINDDKTGPLPVAEYSALLANITQGKCYSAKEYRDLLEPLGFDVGQYQDTIADRGFMTAIKR</sequence>
<accession>A0A5C6F2V5</accession>
<dbReference type="InterPro" id="IPR036388">
    <property type="entry name" value="WH-like_DNA-bd_sf"/>
</dbReference>
<keyword evidence="1 5" id="KW-0489">Methyltransferase</keyword>